<evidence type="ECO:0000256" key="7">
    <source>
        <dbReference type="SAM" id="MobiDB-lite"/>
    </source>
</evidence>
<dbReference type="InterPro" id="IPR011008">
    <property type="entry name" value="Dimeric_a/b-barrel"/>
</dbReference>
<keyword evidence="4" id="KW-0560">Oxidoreductase</keyword>
<evidence type="ECO:0000259" key="9">
    <source>
        <dbReference type="Pfam" id="PF20628"/>
    </source>
</evidence>
<organism evidence="10 11">
    <name type="scientific">Microlunatus elymi</name>
    <dbReference type="NCBI Taxonomy" id="2596828"/>
    <lineage>
        <taxon>Bacteria</taxon>
        <taxon>Bacillati</taxon>
        <taxon>Actinomycetota</taxon>
        <taxon>Actinomycetes</taxon>
        <taxon>Propionibacteriales</taxon>
        <taxon>Propionibacteriaceae</taxon>
        <taxon>Microlunatus</taxon>
    </lineage>
</organism>
<dbReference type="Pfam" id="PF04261">
    <property type="entry name" value="Dyp_perox_N"/>
    <property type="match status" value="1"/>
</dbReference>
<dbReference type="KEGG" id="mik:FOE78_04300"/>
<sequence>MSGSRASVDVQQPDVRRVSVAEAPVPQPVLAGLTSAAVFLTADINPGGEDAVRDALADFSGLTRAVGFRRPGDRLAPVIGIGSDAYDRLFAGPRPAELHPFAAIEGDRHRAPATGGDLLMHVRAASMDLCFEFAAQFTGALGSAITITDEVHGFRYFEQRDLLGFVDGTENPDGTDAETATLITDQDSDFAGGSFVIVQKYLHDLAAWDAISVEEQERVIGRSKLSDIEMADDVKPPTSHVALTSITDEDGNDLDIVRDNMPFGSIAEGEFGTYFIGYSASPAVIERMLINMFIGDPPGTTDRILDFSTAFTGALFFVPSRDFLDDLPDPPAVINSREREEAQAGLDSAEKILVGEPGPAPLDDDDTSLRIGSLKGV</sequence>
<dbReference type="Proteomes" id="UP000319263">
    <property type="component" value="Chromosome"/>
</dbReference>
<feature type="domain" description="Dyp-type peroxidase C-terminal" evidence="9">
    <location>
        <begin position="158"/>
        <end position="322"/>
    </location>
</feature>
<comment type="cofactor">
    <cofactor evidence="1">
        <name>heme b</name>
        <dbReference type="ChEBI" id="CHEBI:60344"/>
    </cofactor>
</comment>
<dbReference type="GO" id="GO:0046872">
    <property type="term" value="F:metal ion binding"/>
    <property type="evidence" value="ECO:0007669"/>
    <property type="project" value="UniProtKB-KW"/>
</dbReference>
<keyword evidence="2 10" id="KW-0575">Peroxidase</keyword>
<evidence type="ECO:0000256" key="1">
    <source>
        <dbReference type="ARBA" id="ARBA00001970"/>
    </source>
</evidence>
<dbReference type="GO" id="GO:0005829">
    <property type="term" value="C:cytosol"/>
    <property type="evidence" value="ECO:0007669"/>
    <property type="project" value="TreeGrafter"/>
</dbReference>
<feature type="domain" description="Dyp-type peroxidase N-terminal" evidence="8">
    <location>
        <begin position="27"/>
        <end position="155"/>
    </location>
</feature>
<dbReference type="GO" id="GO:0004601">
    <property type="term" value="F:peroxidase activity"/>
    <property type="evidence" value="ECO:0007669"/>
    <property type="project" value="UniProtKB-KW"/>
</dbReference>
<comment type="similarity">
    <text evidence="6">Belongs to the DyP-type peroxidase family.</text>
</comment>
<keyword evidence="11" id="KW-1185">Reference proteome</keyword>
<dbReference type="NCBIfam" id="TIGR01413">
    <property type="entry name" value="Dyp_perox_fam"/>
    <property type="match status" value="1"/>
</dbReference>
<dbReference type="Pfam" id="PF20628">
    <property type="entry name" value="Dyp_perox_C"/>
    <property type="match status" value="1"/>
</dbReference>
<evidence type="ECO:0000313" key="10">
    <source>
        <dbReference type="EMBL" id="QDP95235.1"/>
    </source>
</evidence>
<keyword evidence="3" id="KW-0479">Metal-binding</keyword>
<dbReference type="InterPro" id="IPR048327">
    <property type="entry name" value="Dyp_perox_N"/>
</dbReference>
<reference evidence="10 11" key="1">
    <citation type="submission" date="2019-07" db="EMBL/GenBank/DDBJ databases">
        <title>Microlunatus dokdonensis sp. nov. isolated from the rhizospheric soil of the wild plant Elymus tsukushiensis.</title>
        <authorList>
            <person name="Ghim S.-Y."/>
            <person name="Hwang Y.-J."/>
            <person name="Son J.-S."/>
            <person name="Shin J.-H."/>
        </authorList>
    </citation>
    <scope>NUCLEOTIDE SEQUENCE [LARGE SCALE GENOMIC DNA]</scope>
    <source>
        <strain evidence="10 11">KUDC0627</strain>
    </source>
</reference>
<dbReference type="SUPFAM" id="SSF54909">
    <property type="entry name" value="Dimeric alpha+beta barrel"/>
    <property type="match status" value="1"/>
</dbReference>
<evidence type="ECO:0000256" key="4">
    <source>
        <dbReference type="ARBA" id="ARBA00023002"/>
    </source>
</evidence>
<proteinExistence type="inferred from homology"/>
<protein>
    <submittedName>
        <fullName evidence="10">Dyp-type peroxidase</fullName>
    </submittedName>
</protein>
<accession>A0A516PVL9</accession>
<evidence type="ECO:0000256" key="3">
    <source>
        <dbReference type="ARBA" id="ARBA00022723"/>
    </source>
</evidence>
<evidence type="ECO:0000259" key="8">
    <source>
        <dbReference type="Pfam" id="PF04261"/>
    </source>
</evidence>
<dbReference type="OrthoDB" id="3251355at2"/>
<dbReference type="EMBL" id="CP041692">
    <property type="protein sequence ID" value="QDP95235.1"/>
    <property type="molecule type" value="Genomic_DNA"/>
</dbReference>
<dbReference type="GO" id="GO:0020037">
    <property type="term" value="F:heme binding"/>
    <property type="evidence" value="ECO:0007669"/>
    <property type="project" value="InterPro"/>
</dbReference>
<dbReference type="AlphaFoldDB" id="A0A516PVL9"/>
<dbReference type="PANTHER" id="PTHR30521:SF0">
    <property type="entry name" value="DYP-TYPE PEROXIDASE FAMILY PROTEIN"/>
    <property type="match status" value="1"/>
</dbReference>
<feature type="region of interest" description="Disordered" evidence="7">
    <location>
        <begin position="338"/>
        <end position="377"/>
    </location>
</feature>
<keyword evidence="5" id="KW-0408">Iron</keyword>
<evidence type="ECO:0000256" key="5">
    <source>
        <dbReference type="ARBA" id="ARBA00023004"/>
    </source>
</evidence>
<gene>
    <name evidence="10" type="ORF">FOE78_04300</name>
</gene>
<dbReference type="InterPro" id="IPR006314">
    <property type="entry name" value="Dyp_peroxidase"/>
</dbReference>
<evidence type="ECO:0000313" key="11">
    <source>
        <dbReference type="Proteomes" id="UP000319263"/>
    </source>
</evidence>
<dbReference type="PROSITE" id="PS51404">
    <property type="entry name" value="DYP_PEROXIDASE"/>
    <property type="match status" value="1"/>
</dbReference>
<evidence type="ECO:0000256" key="2">
    <source>
        <dbReference type="ARBA" id="ARBA00022559"/>
    </source>
</evidence>
<evidence type="ECO:0000256" key="6">
    <source>
        <dbReference type="ARBA" id="ARBA00025737"/>
    </source>
</evidence>
<dbReference type="InterPro" id="IPR048328">
    <property type="entry name" value="Dyp_perox_C"/>
</dbReference>
<name>A0A516PVL9_9ACTN</name>
<dbReference type="PANTHER" id="PTHR30521">
    <property type="entry name" value="DEFERROCHELATASE/PEROXIDASE"/>
    <property type="match status" value="1"/>
</dbReference>